<gene>
    <name evidence="8" type="ORF">TRFO_27901</name>
</gene>
<feature type="transmembrane region" description="Helical" evidence="6">
    <location>
        <begin position="304"/>
        <end position="324"/>
    </location>
</feature>
<evidence type="ECO:0000256" key="6">
    <source>
        <dbReference type="RuleBase" id="RU361113"/>
    </source>
</evidence>
<dbReference type="VEuPathDB" id="TrichDB:TRFO_27901"/>
<comment type="caution">
    <text evidence="8">The sequence shown here is derived from an EMBL/GenBank/DDBJ whole genome shotgun (WGS) entry which is preliminary data.</text>
</comment>
<keyword evidence="5 6" id="KW-0472">Membrane</keyword>
<feature type="transmembrane region" description="Helical" evidence="6">
    <location>
        <begin position="65"/>
        <end position="87"/>
    </location>
</feature>
<feature type="transmembrane region" description="Helical" evidence="6">
    <location>
        <begin position="151"/>
        <end position="172"/>
    </location>
</feature>
<accession>A0A1J4JZJ0</accession>
<feature type="transmembrane region" description="Helical" evidence="6">
    <location>
        <begin position="372"/>
        <end position="392"/>
    </location>
</feature>
<dbReference type="Proteomes" id="UP000179807">
    <property type="component" value="Unassembled WGS sequence"/>
</dbReference>
<dbReference type="InterPro" id="IPR003492">
    <property type="entry name" value="Battenin_disease_Cln3"/>
</dbReference>
<feature type="transmembrane region" description="Helical" evidence="6">
    <location>
        <begin position="439"/>
        <end position="458"/>
    </location>
</feature>
<keyword evidence="3 6" id="KW-0812">Transmembrane</keyword>
<organism evidence="8 9">
    <name type="scientific">Tritrichomonas foetus</name>
    <dbReference type="NCBI Taxonomy" id="1144522"/>
    <lineage>
        <taxon>Eukaryota</taxon>
        <taxon>Metamonada</taxon>
        <taxon>Parabasalia</taxon>
        <taxon>Tritrichomonadida</taxon>
        <taxon>Tritrichomonadidae</taxon>
        <taxon>Tritrichomonas</taxon>
    </lineage>
</organism>
<dbReference type="EMBL" id="MLAK01000788">
    <property type="protein sequence ID" value="OHT04577.1"/>
    <property type="molecule type" value="Genomic_DNA"/>
</dbReference>
<dbReference type="OrthoDB" id="5965864at2759"/>
<dbReference type="AlphaFoldDB" id="A0A1J4JZJ0"/>
<evidence type="ECO:0000313" key="9">
    <source>
        <dbReference type="Proteomes" id="UP000179807"/>
    </source>
</evidence>
<dbReference type="GO" id="GO:0016020">
    <property type="term" value="C:membrane"/>
    <property type="evidence" value="ECO:0007669"/>
    <property type="project" value="UniProtKB-UniRule"/>
</dbReference>
<feature type="transmembrane region" description="Helical" evidence="6">
    <location>
        <begin position="184"/>
        <end position="202"/>
    </location>
</feature>
<proteinExistence type="inferred from homology"/>
<dbReference type="RefSeq" id="XP_068357713.1">
    <property type="nucleotide sequence ID" value="XM_068505841.1"/>
</dbReference>
<feature type="transmembrane region" description="Helical" evidence="6">
    <location>
        <begin position="94"/>
        <end position="114"/>
    </location>
</feature>
<comment type="similarity">
    <text evidence="2 6">Belongs to the battenin family.</text>
</comment>
<name>A0A1J4JZJ0_9EUKA</name>
<dbReference type="GeneID" id="94840545"/>
<feature type="region of interest" description="Disordered" evidence="7">
    <location>
        <begin position="212"/>
        <end position="232"/>
    </location>
</feature>
<evidence type="ECO:0000256" key="7">
    <source>
        <dbReference type="SAM" id="MobiDB-lite"/>
    </source>
</evidence>
<keyword evidence="4 6" id="KW-1133">Transmembrane helix</keyword>
<evidence type="ECO:0000313" key="8">
    <source>
        <dbReference type="EMBL" id="OHT04577.1"/>
    </source>
</evidence>
<dbReference type="PANTHER" id="PTHR10981">
    <property type="entry name" value="BATTENIN"/>
    <property type="match status" value="1"/>
</dbReference>
<dbReference type="PANTHER" id="PTHR10981:SF7">
    <property type="entry name" value="BATTENIN"/>
    <property type="match status" value="1"/>
</dbReference>
<sequence>MQENPTGIAENQIPKEDLPTVKSNKCLVIKHYIGMLIIGSLNNLPYWVALSSAQSIVYHFNSEGFLGAITWACVLLGMAATSINTLLSSKNVSYNIRSIVNGLFMGLGLIGTAFAPNIYVAILCIVFVGLSSDFGEGVMLGYFASIGDDSLMGAWGVGTGISGLLGSGYAFLAQLFSVDYFTSFIALSPAGLAYPLAFIFLLDANSTKKASHPKHVERIPDDPELPHSSKTKKIIPNKDGNVECDDLSSENGIDETKNLAELEVVPASIIKENEKASFKDIEELSESEDEDQNEKDVKCCSLKLWKYTFYFFINNGLTFFFQYVSISGFNDCSMTIQEKLDKPYIYSLLNLIYQAGNLVGRASLKWLKIKQLWLLTLIQGLFSLLWFFEVLFKFLPLWAKILSMVFIGLNSGFSYVNVFNQTMNYPIATPKEREIMTNLTTISIAGFIVVSSAFTLLFQNTFLKKQCTM</sequence>
<reference evidence="8" key="1">
    <citation type="submission" date="2016-10" db="EMBL/GenBank/DDBJ databases">
        <authorList>
            <person name="Benchimol M."/>
            <person name="Almeida L.G."/>
            <person name="Vasconcelos A.T."/>
            <person name="Perreira-Neves A."/>
            <person name="Rosa I.A."/>
            <person name="Tasca T."/>
            <person name="Bogo M.R."/>
            <person name="de Souza W."/>
        </authorList>
    </citation>
    <scope>NUCLEOTIDE SEQUENCE [LARGE SCALE GENOMIC DNA]</scope>
    <source>
        <strain evidence="8">K</strain>
    </source>
</reference>
<evidence type="ECO:0000256" key="1">
    <source>
        <dbReference type="ARBA" id="ARBA00004127"/>
    </source>
</evidence>
<evidence type="ECO:0000256" key="4">
    <source>
        <dbReference type="ARBA" id="ARBA00022989"/>
    </source>
</evidence>
<protein>
    <submittedName>
        <fullName evidence="8">CLN3 protein</fullName>
    </submittedName>
</protein>
<keyword evidence="9" id="KW-1185">Reference proteome</keyword>
<dbReference type="SUPFAM" id="SSF103473">
    <property type="entry name" value="MFS general substrate transporter"/>
    <property type="match status" value="1"/>
</dbReference>
<dbReference type="PRINTS" id="PR01315">
    <property type="entry name" value="BATTENIN"/>
</dbReference>
<evidence type="ECO:0000256" key="2">
    <source>
        <dbReference type="ARBA" id="ARBA00007467"/>
    </source>
</evidence>
<dbReference type="Pfam" id="PF02487">
    <property type="entry name" value="CLN3"/>
    <property type="match status" value="1"/>
</dbReference>
<evidence type="ECO:0000256" key="3">
    <source>
        <dbReference type="ARBA" id="ARBA00022692"/>
    </source>
</evidence>
<dbReference type="InterPro" id="IPR036259">
    <property type="entry name" value="MFS_trans_sf"/>
</dbReference>
<dbReference type="GO" id="GO:0005773">
    <property type="term" value="C:vacuole"/>
    <property type="evidence" value="ECO:0007669"/>
    <property type="project" value="UniProtKB-ARBA"/>
</dbReference>
<dbReference type="Gene3D" id="1.20.1250.20">
    <property type="entry name" value="MFS general substrate transporter like domains"/>
    <property type="match status" value="1"/>
</dbReference>
<feature type="compositionally biased region" description="Basic and acidic residues" evidence="7">
    <location>
        <begin position="214"/>
        <end position="227"/>
    </location>
</feature>
<comment type="subcellular location">
    <subcellularLocation>
        <location evidence="1">Endomembrane system</location>
        <topology evidence="1">Multi-pass membrane protein</topology>
    </subcellularLocation>
</comment>
<evidence type="ECO:0000256" key="5">
    <source>
        <dbReference type="ARBA" id="ARBA00023136"/>
    </source>
</evidence>
<feature type="transmembrane region" description="Helical" evidence="6">
    <location>
        <begin position="32"/>
        <end position="53"/>
    </location>
</feature>
<dbReference type="GO" id="GO:0012505">
    <property type="term" value="C:endomembrane system"/>
    <property type="evidence" value="ECO:0007669"/>
    <property type="project" value="UniProtKB-SubCell"/>
</dbReference>
<feature type="transmembrane region" description="Helical" evidence="6">
    <location>
        <begin position="398"/>
        <end position="418"/>
    </location>
</feature>